<keyword evidence="3 4" id="KW-0406">Ion transport</keyword>
<evidence type="ECO:0000256" key="5">
    <source>
        <dbReference type="SAM" id="Coils"/>
    </source>
</evidence>
<dbReference type="SMR" id="Q8GB09"/>
<dbReference type="AlphaFoldDB" id="Q8GB09"/>
<evidence type="ECO:0000256" key="2">
    <source>
        <dbReference type="ARBA" id="ARBA00022448"/>
    </source>
</evidence>
<dbReference type="GO" id="GO:0005524">
    <property type="term" value="F:ATP binding"/>
    <property type="evidence" value="ECO:0007669"/>
    <property type="project" value="UniProtKB-UniRule"/>
</dbReference>
<dbReference type="NCBIfam" id="TIGR00309">
    <property type="entry name" value="V_ATPase_subD"/>
    <property type="match status" value="1"/>
</dbReference>
<dbReference type="Pfam" id="PF01813">
    <property type="entry name" value="ATP-synt_D"/>
    <property type="match status" value="1"/>
</dbReference>
<evidence type="ECO:0000256" key="3">
    <source>
        <dbReference type="ARBA" id="ARBA00023065"/>
    </source>
</evidence>
<dbReference type="GO" id="GO:0046961">
    <property type="term" value="F:proton-transporting ATPase activity, rotational mechanism"/>
    <property type="evidence" value="ECO:0007669"/>
    <property type="project" value="InterPro"/>
</dbReference>
<dbReference type="GO" id="GO:0042777">
    <property type="term" value="P:proton motive force-driven plasma membrane ATP synthesis"/>
    <property type="evidence" value="ECO:0007669"/>
    <property type="project" value="UniProtKB-UniRule"/>
</dbReference>
<evidence type="ECO:0000313" key="6">
    <source>
        <dbReference type="EMBL" id="BAC22097.1"/>
    </source>
</evidence>
<name>Q8GB09_THENE</name>
<dbReference type="OMA" id="TQKRANA"/>
<comment type="similarity">
    <text evidence="1 4">Belongs to the V-ATPase D subunit family.</text>
</comment>
<dbReference type="Gene3D" id="1.10.287.3240">
    <property type="match status" value="1"/>
</dbReference>
<feature type="coiled-coil region" evidence="5">
    <location>
        <begin position="31"/>
        <end position="58"/>
    </location>
</feature>
<dbReference type="GO" id="GO:0046933">
    <property type="term" value="F:proton-transporting ATP synthase activity, rotational mechanism"/>
    <property type="evidence" value="ECO:0007669"/>
    <property type="project" value="UniProtKB-UniRule"/>
</dbReference>
<dbReference type="HAMAP" id="MF_00271">
    <property type="entry name" value="ATP_synth_D_arch"/>
    <property type="match status" value="1"/>
</dbReference>
<keyword evidence="2 4" id="KW-0813">Transport</keyword>
<evidence type="ECO:0000256" key="4">
    <source>
        <dbReference type="HAMAP-Rule" id="MF_00271"/>
    </source>
</evidence>
<proteinExistence type="inferred from homology"/>
<accession>Q8GB09</accession>
<gene>
    <name evidence="4" type="primary">atpD</name>
</gene>
<dbReference type="PANTHER" id="PTHR11671">
    <property type="entry name" value="V-TYPE ATP SYNTHASE SUBUNIT D"/>
    <property type="match status" value="1"/>
</dbReference>
<keyword evidence="4" id="KW-0375">Hydrogen ion transport</keyword>
<dbReference type="EMBL" id="AB004668">
    <property type="protein sequence ID" value="BAC22097.1"/>
    <property type="molecule type" value="Genomic_DNA"/>
</dbReference>
<protein>
    <recommendedName>
        <fullName evidence="4">V-type ATP synthase subunit D</fullName>
    </recommendedName>
    <alternativeName>
        <fullName evidence="4">V-ATPase subunit D</fullName>
    </alternativeName>
</protein>
<keyword evidence="4" id="KW-0066">ATP synthesis</keyword>
<keyword evidence="5" id="KW-0175">Coiled coil</keyword>
<sequence>MSVAPTRGNLIALKQQLRLAIQGYDLLERKRTVIMRELVGLIEEAKKLQEELLSTFEEAYRSLQKANLDLGIESVEEYASGIPEFKAMKIIFSSVMGVEVPEIQIERFETEIPYEIYSTNAALDQAYLVFRKALELVARVAVIENKVYRLAHEAKKTKKRVNALENLIIPHLKETIKYIQDTLEELEREELFRLKRLKEKVAR</sequence>
<reference evidence="6" key="1">
    <citation type="journal article" date="2002" name="Extremophiles">
        <title>F- and V-type ATPases in the hyperthermophilic bacterium Thermotoga neapolitana.</title>
        <authorList>
            <person name="Iida T."/>
            <person name="Inatomi K."/>
            <person name="Kamagata Y."/>
            <person name="Maruyama T."/>
        </authorList>
    </citation>
    <scope>NUCLEOTIDE SEQUENCE</scope>
    <source>
        <strain evidence="6">DSM4359</strain>
    </source>
</reference>
<organism evidence="6">
    <name type="scientific">Thermotoga neapolitana</name>
    <dbReference type="NCBI Taxonomy" id="2337"/>
    <lineage>
        <taxon>Bacteria</taxon>
        <taxon>Thermotogati</taxon>
        <taxon>Thermotogota</taxon>
        <taxon>Thermotogae</taxon>
        <taxon>Thermotogales</taxon>
        <taxon>Thermotogaceae</taxon>
        <taxon>Thermotoga</taxon>
    </lineage>
</organism>
<dbReference type="InterPro" id="IPR002699">
    <property type="entry name" value="V_ATPase_D"/>
</dbReference>
<evidence type="ECO:0000256" key="1">
    <source>
        <dbReference type="ARBA" id="ARBA00005850"/>
    </source>
</evidence>
<comment type="function">
    <text evidence="4">Produces ATP from ADP in the presence of a proton gradient across the membrane.</text>
</comment>